<reference evidence="2 3" key="1">
    <citation type="submission" date="2019-12" db="EMBL/GenBank/DDBJ databases">
        <authorList>
            <person name="Floudas D."/>
            <person name="Bentzer J."/>
            <person name="Ahren D."/>
            <person name="Johansson T."/>
            <person name="Persson P."/>
            <person name="Tunlid A."/>
        </authorList>
    </citation>
    <scope>NUCLEOTIDE SEQUENCE [LARGE SCALE GENOMIC DNA]</scope>
    <source>
        <strain evidence="2 3">CBS 102.39</strain>
    </source>
</reference>
<dbReference type="InterPro" id="IPR027417">
    <property type="entry name" value="P-loop_NTPase"/>
</dbReference>
<dbReference type="EMBL" id="JAACJL010000044">
    <property type="protein sequence ID" value="KAF4614557.1"/>
    <property type="molecule type" value="Genomic_DNA"/>
</dbReference>
<dbReference type="GO" id="GO:0005525">
    <property type="term" value="F:GTP binding"/>
    <property type="evidence" value="ECO:0007669"/>
    <property type="project" value="InterPro"/>
</dbReference>
<evidence type="ECO:0000313" key="3">
    <source>
        <dbReference type="Proteomes" id="UP000521872"/>
    </source>
</evidence>
<evidence type="ECO:0000259" key="1">
    <source>
        <dbReference type="Pfam" id="PF01926"/>
    </source>
</evidence>
<dbReference type="Pfam" id="PF01926">
    <property type="entry name" value="MMR_HSR1"/>
    <property type="match status" value="1"/>
</dbReference>
<feature type="domain" description="G" evidence="1">
    <location>
        <begin position="13"/>
        <end position="115"/>
    </location>
</feature>
<organism evidence="2 3">
    <name type="scientific">Agrocybe pediades</name>
    <dbReference type="NCBI Taxonomy" id="84607"/>
    <lineage>
        <taxon>Eukaryota</taxon>
        <taxon>Fungi</taxon>
        <taxon>Dikarya</taxon>
        <taxon>Basidiomycota</taxon>
        <taxon>Agaricomycotina</taxon>
        <taxon>Agaricomycetes</taxon>
        <taxon>Agaricomycetidae</taxon>
        <taxon>Agaricales</taxon>
        <taxon>Agaricineae</taxon>
        <taxon>Strophariaceae</taxon>
        <taxon>Agrocybe</taxon>
    </lineage>
</organism>
<gene>
    <name evidence="2" type="ORF">D9613_003469</name>
</gene>
<proteinExistence type="predicted"/>
<name>A0A8H4QQI3_9AGAR</name>
<accession>A0A8H4QQI3</accession>
<evidence type="ECO:0000313" key="2">
    <source>
        <dbReference type="EMBL" id="KAF4614557.1"/>
    </source>
</evidence>
<protein>
    <recommendedName>
        <fullName evidence="1">G domain-containing protein</fullName>
    </recommendedName>
</protein>
<dbReference type="SUPFAM" id="SSF52540">
    <property type="entry name" value="P-loop containing nucleoside triphosphate hydrolases"/>
    <property type="match status" value="1"/>
</dbReference>
<dbReference type="AlphaFoldDB" id="A0A8H4QQI3"/>
<dbReference type="Gene3D" id="3.40.50.300">
    <property type="entry name" value="P-loop containing nucleotide triphosphate hydrolases"/>
    <property type="match status" value="1"/>
</dbReference>
<dbReference type="Proteomes" id="UP000521872">
    <property type="component" value="Unassembled WGS sequence"/>
</dbReference>
<comment type="caution">
    <text evidence="2">The sequence shown here is derived from an EMBL/GenBank/DDBJ whole genome shotgun (WGS) entry which is preliminary data.</text>
</comment>
<dbReference type="InterPro" id="IPR006073">
    <property type="entry name" value="GTP-bd"/>
</dbReference>
<keyword evidence="3" id="KW-1185">Reference proteome</keyword>
<sequence length="293" mass="33324">MTDDKVSSSDIIIAVMGPTGAGKSTFINALLREERMTVGHGLSSCTKGVCASTLEFEESFKALPFYKNRRLVIVDTPGFDDTYEGDLHILQQIAEWLEQSYLQKTILGGVIYLHDISSDRFSGTARRNLETFKLMCGDAAMSKVVLGTTKWSRTTNGPNREQELKERHWKTMIEKGSQTCQFLDDYPSAWEFVDVILRRLALANVLEIQRELGIEKKTIPETKAGKELRYTLQEALEMQKKVLEISLVSSQHSRDSFYNTDIDEVRRKLELIAKQIQDLKIPAPRRIRAFLGI</sequence>
<dbReference type="CDD" id="cd00882">
    <property type="entry name" value="Ras_like_GTPase"/>
    <property type="match status" value="1"/>
</dbReference>